<dbReference type="EMBL" id="BOPG01000047">
    <property type="protein sequence ID" value="GIJ59528.1"/>
    <property type="molecule type" value="Genomic_DNA"/>
</dbReference>
<evidence type="ECO:0008006" key="3">
    <source>
        <dbReference type="Google" id="ProtNLM"/>
    </source>
</evidence>
<name>A0A8J3ZE06_9ACTN</name>
<sequence>MTPDRVEPPRIADERVMLESWLDYYRASIVHKCAGLSPAQLAEKSCPPSPMSMIGLIRHLTEMERMYAHKLADPDIALLYCTDESPDGDFDDVSADTAADNLDVYTVHCARSREVLAGLGLDDEFGTERPYTVRWVLHYLGKEYARHLGHADLLRERIDGAVGE</sequence>
<evidence type="ECO:0000313" key="2">
    <source>
        <dbReference type="Proteomes" id="UP000612585"/>
    </source>
</evidence>
<protein>
    <recommendedName>
        <fullName evidence="3">DinB superfamily protein</fullName>
    </recommendedName>
</protein>
<evidence type="ECO:0000313" key="1">
    <source>
        <dbReference type="EMBL" id="GIJ59528.1"/>
    </source>
</evidence>
<reference evidence="1" key="1">
    <citation type="submission" date="2021-01" db="EMBL/GenBank/DDBJ databases">
        <title>Whole genome shotgun sequence of Virgisporangium aurantiacum NBRC 16421.</title>
        <authorList>
            <person name="Komaki H."/>
            <person name="Tamura T."/>
        </authorList>
    </citation>
    <scope>NUCLEOTIDE SEQUENCE</scope>
    <source>
        <strain evidence="1">NBRC 16421</strain>
    </source>
</reference>
<dbReference type="SUPFAM" id="SSF109854">
    <property type="entry name" value="DinB/YfiT-like putative metalloenzymes"/>
    <property type="match status" value="1"/>
</dbReference>
<organism evidence="1 2">
    <name type="scientific">Virgisporangium aurantiacum</name>
    <dbReference type="NCBI Taxonomy" id="175570"/>
    <lineage>
        <taxon>Bacteria</taxon>
        <taxon>Bacillati</taxon>
        <taxon>Actinomycetota</taxon>
        <taxon>Actinomycetes</taxon>
        <taxon>Micromonosporales</taxon>
        <taxon>Micromonosporaceae</taxon>
        <taxon>Virgisporangium</taxon>
    </lineage>
</organism>
<dbReference type="InterPro" id="IPR007061">
    <property type="entry name" value="MST-like"/>
</dbReference>
<dbReference type="Gene3D" id="1.20.120.450">
    <property type="entry name" value="dinb family like domain"/>
    <property type="match status" value="1"/>
</dbReference>
<accession>A0A8J3ZE06</accession>
<gene>
    <name evidence="1" type="ORF">Vau01_070440</name>
</gene>
<comment type="caution">
    <text evidence="1">The sequence shown here is derived from an EMBL/GenBank/DDBJ whole genome shotgun (WGS) entry which is preliminary data.</text>
</comment>
<proteinExistence type="predicted"/>
<dbReference type="AlphaFoldDB" id="A0A8J3ZE06"/>
<dbReference type="Proteomes" id="UP000612585">
    <property type="component" value="Unassembled WGS sequence"/>
</dbReference>
<keyword evidence="2" id="KW-1185">Reference proteome</keyword>
<dbReference type="Pfam" id="PF04978">
    <property type="entry name" value="MST"/>
    <property type="match status" value="1"/>
</dbReference>
<dbReference type="InterPro" id="IPR034660">
    <property type="entry name" value="DinB/YfiT-like"/>
</dbReference>
<dbReference type="RefSeq" id="WP_204002003.1">
    <property type="nucleotide sequence ID" value="NZ_BOPG01000047.1"/>
</dbReference>